<dbReference type="PANTHER" id="PTHR43537:SF45">
    <property type="entry name" value="GNTR FAMILY REGULATORY PROTEIN"/>
    <property type="match status" value="1"/>
</dbReference>
<dbReference type="GO" id="GO:0003700">
    <property type="term" value="F:DNA-binding transcription factor activity"/>
    <property type="evidence" value="ECO:0007669"/>
    <property type="project" value="InterPro"/>
</dbReference>
<feature type="domain" description="HTH gntR-type" evidence="5">
    <location>
        <begin position="28"/>
        <end position="95"/>
    </location>
</feature>
<dbReference type="Pfam" id="PF00392">
    <property type="entry name" value="GntR"/>
    <property type="match status" value="1"/>
</dbReference>
<dbReference type="AlphaFoldDB" id="A0A2W7E8V7"/>
<dbReference type="Proteomes" id="UP000248616">
    <property type="component" value="Unassembled WGS sequence"/>
</dbReference>
<proteinExistence type="predicted"/>
<dbReference type="SMART" id="SM00895">
    <property type="entry name" value="FCD"/>
    <property type="match status" value="1"/>
</dbReference>
<dbReference type="InterPro" id="IPR036390">
    <property type="entry name" value="WH_DNA-bd_sf"/>
</dbReference>
<evidence type="ECO:0000256" key="3">
    <source>
        <dbReference type="ARBA" id="ARBA00023163"/>
    </source>
</evidence>
<keyword evidence="1" id="KW-0805">Transcription regulation</keyword>
<feature type="region of interest" description="Disordered" evidence="4">
    <location>
        <begin position="1"/>
        <end position="21"/>
    </location>
</feature>
<dbReference type="InterPro" id="IPR008920">
    <property type="entry name" value="TF_FadR/GntR_C"/>
</dbReference>
<comment type="caution">
    <text evidence="6">The sequence shown here is derived from an EMBL/GenBank/DDBJ whole genome shotgun (WGS) entry which is preliminary data.</text>
</comment>
<dbReference type="PROSITE" id="PS50949">
    <property type="entry name" value="HTH_GNTR"/>
    <property type="match status" value="1"/>
</dbReference>
<dbReference type="GO" id="GO:0003677">
    <property type="term" value="F:DNA binding"/>
    <property type="evidence" value="ECO:0007669"/>
    <property type="project" value="UniProtKB-KW"/>
</dbReference>
<evidence type="ECO:0000313" key="6">
    <source>
        <dbReference type="EMBL" id="PZV39646.1"/>
    </source>
</evidence>
<dbReference type="SUPFAM" id="SSF46785">
    <property type="entry name" value="Winged helix' DNA-binding domain"/>
    <property type="match status" value="1"/>
</dbReference>
<protein>
    <submittedName>
        <fullName evidence="6">GntR family transcriptional regulator</fullName>
    </submittedName>
</protein>
<dbReference type="SMART" id="SM00345">
    <property type="entry name" value="HTH_GNTR"/>
    <property type="match status" value="1"/>
</dbReference>
<dbReference type="EMBL" id="MZXV01000013">
    <property type="protein sequence ID" value="PZV39646.1"/>
    <property type="molecule type" value="Genomic_DNA"/>
</dbReference>
<accession>A0A2W7E8V7</accession>
<dbReference type="SUPFAM" id="SSF48008">
    <property type="entry name" value="GntR ligand-binding domain-like"/>
    <property type="match status" value="1"/>
</dbReference>
<reference evidence="7" key="1">
    <citation type="submission" date="2017-03" db="EMBL/GenBank/DDBJ databases">
        <authorList>
            <person name="Safronova V.I."/>
            <person name="Sazanova A.L."/>
            <person name="Chirak E.R."/>
        </authorList>
    </citation>
    <scope>NUCLEOTIDE SEQUENCE [LARGE SCALE GENOMIC DNA]</scope>
    <source>
        <strain evidence="7">Ach-343</strain>
    </source>
</reference>
<gene>
    <name evidence="6" type="ORF">B5V02_06805</name>
</gene>
<dbReference type="Gene3D" id="1.10.10.10">
    <property type="entry name" value="Winged helix-like DNA-binding domain superfamily/Winged helix DNA-binding domain"/>
    <property type="match status" value="1"/>
</dbReference>
<evidence type="ECO:0000313" key="7">
    <source>
        <dbReference type="Proteomes" id="UP000248616"/>
    </source>
</evidence>
<evidence type="ECO:0000256" key="1">
    <source>
        <dbReference type="ARBA" id="ARBA00023015"/>
    </source>
</evidence>
<dbReference type="PANTHER" id="PTHR43537">
    <property type="entry name" value="TRANSCRIPTIONAL REGULATOR, GNTR FAMILY"/>
    <property type="match status" value="1"/>
</dbReference>
<organism evidence="6 7">
    <name type="scientific">Mesorhizobium kowhaii</name>
    <dbReference type="NCBI Taxonomy" id="1300272"/>
    <lineage>
        <taxon>Bacteria</taxon>
        <taxon>Pseudomonadati</taxon>
        <taxon>Pseudomonadota</taxon>
        <taxon>Alphaproteobacteria</taxon>
        <taxon>Hyphomicrobiales</taxon>
        <taxon>Phyllobacteriaceae</taxon>
        <taxon>Mesorhizobium</taxon>
    </lineage>
</organism>
<sequence>MTPRDFTAASPKPALSTGTAAAPSTADLLRSEQAYEQVKSDIVACVLRPGETLTEKQIGDRYLIRKATIRAALTRLMQEGLVRSEPRRGYVITPLTLRDVTEIFDVRSLIEPEVFRVAASGLTERGLEEVRQAARKVLKPETLRSHVAFLAADRAFRLALAELSGNSRLAQLLGQILDQSERVLHLGFRSRDFTQLIIGQQKDLVHACEVSEVSGIVKLARSQCLNLKKQVLEALLAGAKLREANLQDFA</sequence>
<dbReference type="Pfam" id="PF07729">
    <property type="entry name" value="FCD"/>
    <property type="match status" value="1"/>
</dbReference>
<name>A0A2W7E8V7_9HYPH</name>
<keyword evidence="3" id="KW-0804">Transcription</keyword>
<evidence type="ECO:0000256" key="4">
    <source>
        <dbReference type="SAM" id="MobiDB-lite"/>
    </source>
</evidence>
<dbReference type="OrthoDB" id="9788098at2"/>
<dbReference type="InterPro" id="IPR036388">
    <property type="entry name" value="WH-like_DNA-bd_sf"/>
</dbReference>
<keyword evidence="2" id="KW-0238">DNA-binding</keyword>
<evidence type="ECO:0000256" key="2">
    <source>
        <dbReference type="ARBA" id="ARBA00023125"/>
    </source>
</evidence>
<dbReference type="Gene3D" id="1.20.120.530">
    <property type="entry name" value="GntR ligand-binding domain-like"/>
    <property type="match status" value="1"/>
</dbReference>
<keyword evidence="7" id="KW-1185">Reference proteome</keyword>
<dbReference type="InterPro" id="IPR011711">
    <property type="entry name" value="GntR_C"/>
</dbReference>
<dbReference type="RefSeq" id="WP_111543392.1">
    <property type="nucleotide sequence ID" value="NZ_MZXV01000013.1"/>
</dbReference>
<dbReference type="InterPro" id="IPR000524">
    <property type="entry name" value="Tscrpt_reg_HTH_GntR"/>
</dbReference>
<evidence type="ECO:0000259" key="5">
    <source>
        <dbReference type="PROSITE" id="PS50949"/>
    </source>
</evidence>